<dbReference type="InterPro" id="IPR006439">
    <property type="entry name" value="HAD-SF_hydro_IA"/>
</dbReference>
<dbReference type="Proteomes" id="UP000604381">
    <property type="component" value="Unassembled WGS sequence"/>
</dbReference>
<dbReference type="InterPro" id="IPR036412">
    <property type="entry name" value="HAD-like_sf"/>
</dbReference>
<evidence type="ECO:0000256" key="1">
    <source>
        <dbReference type="ARBA" id="ARBA00000830"/>
    </source>
</evidence>
<dbReference type="InterPro" id="IPR023214">
    <property type="entry name" value="HAD_sf"/>
</dbReference>
<evidence type="ECO:0000256" key="2">
    <source>
        <dbReference type="ARBA" id="ARBA00004818"/>
    </source>
</evidence>
<dbReference type="Pfam" id="PF00702">
    <property type="entry name" value="Hydrolase"/>
    <property type="match status" value="1"/>
</dbReference>
<dbReference type="InterPro" id="IPR023198">
    <property type="entry name" value="PGP-like_dom2"/>
</dbReference>
<sequence length="227" mass="24868">MAKALICDLDGTLFDTYPEIYAAVAAAARGLGLELAADEQAARGFMGGGLSRFAKRVLTGEMDGEPDPEDHERLFKRAQLEYKHLLLSRNSLYDGVPETLRDLREEGWQLAIATNKLEMFTRPLLECFLGDIDFACVRCRDSQPQAKPDPAMVHDILARLGLAPVQALFVGDTLVDVATARAAGVRMIGVSYGYHLGEDARELGADHLIDDFAELLPLVRRLVPAGK</sequence>
<dbReference type="InterPro" id="IPR050155">
    <property type="entry name" value="HAD-like_hydrolase_sf"/>
</dbReference>
<comment type="similarity">
    <text evidence="3">Belongs to the HAD-like hydrolase superfamily. CbbY/CbbZ/Gph/YieH family.</text>
</comment>
<proteinExistence type="inferred from homology"/>
<dbReference type="GO" id="GO:0006281">
    <property type="term" value="P:DNA repair"/>
    <property type="evidence" value="ECO:0007669"/>
    <property type="project" value="TreeGrafter"/>
</dbReference>
<dbReference type="PANTHER" id="PTHR43434:SF1">
    <property type="entry name" value="PHOSPHOGLYCOLATE PHOSPHATASE"/>
    <property type="match status" value="1"/>
</dbReference>
<dbReference type="PRINTS" id="PR00413">
    <property type="entry name" value="HADHALOGNASE"/>
</dbReference>
<protein>
    <recommendedName>
        <fullName evidence="4">phosphoglycolate phosphatase</fullName>
        <ecNumber evidence="4">3.1.3.18</ecNumber>
    </recommendedName>
</protein>
<dbReference type="GO" id="GO:0005829">
    <property type="term" value="C:cytosol"/>
    <property type="evidence" value="ECO:0007669"/>
    <property type="project" value="TreeGrafter"/>
</dbReference>
<keyword evidence="5" id="KW-0378">Hydrolase</keyword>
<gene>
    <name evidence="5" type="ORF">ISN26_02395</name>
</gene>
<keyword evidence="6" id="KW-1185">Reference proteome</keyword>
<dbReference type="AlphaFoldDB" id="A0A930UGQ4"/>
<dbReference type="SFLD" id="SFLDG01135">
    <property type="entry name" value="C1.5.6:_HAD__Beta-PGM__Phospha"/>
    <property type="match status" value="1"/>
</dbReference>
<reference evidence="5" key="1">
    <citation type="submission" date="2020-10" db="EMBL/GenBank/DDBJ databases">
        <title>An improved Amphimedon queenslandica hologenome assembly reveals how three proteobacterial symbionts can extend the metabolic phenotypic of their marine sponge host.</title>
        <authorList>
            <person name="Degnan B."/>
            <person name="Degnan S."/>
            <person name="Xiang X."/>
        </authorList>
    </citation>
    <scope>NUCLEOTIDE SEQUENCE</scope>
    <source>
        <strain evidence="5">AqS2</strain>
    </source>
</reference>
<dbReference type="SFLD" id="SFLDG01129">
    <property type="entry name" value="C1.5:_HAD__Beta-PGM__Phosphata"/>
    <property type="match status" value="1"/>
</dbReference>
<evidence type="ECO:0000313" key="6">
    <source>
        <dbReference type="Proteomes" id="UP000604381"/>
    </source>
</evidence>
<dbReference type="PANTHER" id="PTHR43434">
    <property type="entry name" value="PHOSPHOGLYCOLATE PHOSPHATASE"/>
    <property type="match status" value="1"/>
</dbReference>
<comment type="pathway">
    <text evidence="2">Organic acid metabolism; glycolate biosynthesis; glycolate from 2-phosphoglycolate: step 1/1.</text>
</comment>
<evidence type="ECO:0000313" key="5">
    <source>
        <dbReference type="EMBL" id="MBF2734929.1"/>
    </source>
</evidence>
<organism evidence="5 6">
    <name type="scientific">Candidatus Amphirhobacter heronislandensis</name>
    <dbReference type="NCBI Taxonomy" id="1732024"/>
    <lineage>
        <taxon>Bacteria</taxon>
        <taxon>Pseudomonadati</taxon>
        <taxon>Pseudomonadota</taxon>
        <taxon>Gammaproteobacteria</taxon>
        <taxon>Candidatus Tethybacterales</taxon>
        <taxon>Candidatus Tethybacteraceae</taxon>
        <taxon>Candidatus Amphirhobacter</taxon>
    </lineage>
</organism>
<accession>A0A930UGQ4</accession>
<evidence type="ECO:0000256" key="4">
    <source>
        <dbReference type="ARBA" id="ARBA00013078"/>
    </source>
</evidence>
<comment type="catalytic activity">
    <reaction evidence="1">
        <text>2-phosphoglycolate + H2O = glycolate + phosphate</text>
        <dbReference type="Rhea" id="RHEA:14369"/>
        <dbReference type="ChEBI" id="CHEBI:15377"/>
        <dbReference type="ChEBI" id="CHEBI:29805"/>
        <dbReference type="ChEBI" id="CHEBI:43474"/>
        <dbReference type="ChEBI" id="CHEBI:58033"/>
        <dbReference type="EC" id="3.1.3.18"/>
    </reaction>
</comment>
<dbReference type="SUPFAM" id="SSF56784">
    <property type="entry name" value="HAD-like"/>
    <property type="match status" value="1"/>
</dbReference>
<comment type="caution">
    <text evidence="5">The sequence shown here is derived from an EMBL/GenBank/DDBJ whole genome shotgun (WGS) entry which is preliminary data.</text>
</comment>
<dbReference type="EC" id="3.1.3.18" evidence="4"/>
<dbReference type="Gene3D" id="3.40.50.1000">
    <property type="entry name" value="HAD superfamily/HAD-like"/>
    <property type="match status" value="1"/>
</dbReference>
<name>A0A930UGQ4_9GAMM</name>
<dbReference type="SFLD" id="SFLDS00003">
    <property type="entry name" value="Haloacid_Dehalogenase"/>
    <property type="match status" value="1"/>
</dbReference>
<dbReference type="GO" id="GO:0008967">
    <property type="term" value="F:phosphoglycolate phosphatase activity"/>
    <property type="evidence" value="ECO:0007669"/>
    <property type="project" value="UniProtKB-EC"/>
</dbReference>
<dbReference type="NCBIfam" id="TIGR01549">
    <property type="entry name" value="HAD-SF-IA-v1"/>
    <property type="match status" value="1"/>
</dbReference>
<evidence type="ECO:0000256" key="3">
    <source>
        <dbReference type="ARBA" id="ARBA00006171"/>
    </source>
</evidence>
<dbReference type="FunFam" id="3.40.50.1000:FF:000022">
    <property type="entry name" value="Phosphoglycolate phosphatase"/>
    <property type="match status" value="1"/>
</dbReference>
<dbReference type="EMBL" id="JADHEI010000028">
    <property type="protein sequence ID" value="MBF2734929.1"/>
    <property type="molecule type" value="Genomic_DNA"/>
</dbReference>
<dbReference type="Gene3D" id="1.10.150.240">
    <property type="entry name" value="Putative phosphatase, domain 2"/>
    <property type="match status" value="1"/>
</dbReference>
<dbReference type="NCBIfam" id="TIGR01509">
    <property type="entry name" value="HAD-SF-IA-v3"/>
    <property type="match status" value="1"/>
</dbReference>